<dbReference type="InterPro" id="IPR003661">
    <property type="entry name" value="HisK_dim/P_dom"/>
</dbReference>
<evidence type="ECO:0000256" key="8">
    <source>
        <dbReference type="ARBA" id="ARBA00022989"/>
    </source>
</evidence>
<dbReference type="PROSITE" id="PS50109">
    <property type="entry name" value="HIS_KIN"/>
    <property type="match status" value="1"/>
</dbReference>
<keyword evidence="4" id="KW-0597">Phosphoprotein</keyword>
<feature type="transmembrane region" description="Helical" evidence="12">
    <location>
        <begin position="56"/>
        <end position="80"/>
    </location>
</feature>
<feature type="region of interest" description="Disordered" evidence="11">
    <location>
        <begin position="1"/>
        <end position="42"/>
    </location>
</feature>
<dbReference type="PANTHER" id="PTHR43304:SF1">
    <property type="entry name" value="PAC DOMAIN-CONTAINING PROTEIN"/>
    <property type="match status" value="1"/>
</dbReference>
<dbReference type="Pfam" id="PF00672">
    <property type="entry name" value="HAMP"/>
    <property type="match status" value="1"/>
</dbReference>
<dbReference type="Gene3D" id="3.30.565.10">
    <property type="entry name" value="Histidine kinase-like ATPase, C-terminal domain"/>
    <property type="match status" value="1"/>
</dbReference>
<feature type="domain" description="Histidine kinase" evidence="13">
    <location>
        <begin position="343"/>
        <end position="559"/>
    </location>
</feature>
<keyword evidence="7" id="KW-0418">Kinase</keyword>
<dbReference type="Proteomes" id="UP000749040">
    <property type="component" value="Unassembled WGS sequence"/>
</dbReference>
<comment type="subcellular location">
    <subcellularLocation>
        <location evidence="2">Cell membrane</location>
    </subcellularLocation>
</comment>
<name>A0ABS2TZD6_9ACTN</name>
<evidence type="ECO:0000256" key="7">
    <source>
        <dbReference type="ARBA" id="ARBA00022777"/>
    </source>
</evidence>
<feature type="coiled-coil region" evidence="10">
    <location>
        <begin position="313"/>
        <end position="340"/>
    </location>
</feature>
<dbReference type="EMBL" id="JADKYB010000019">
    <property type="protein sequence ID" value="MBM9508709.1"/>
    <property type="molecule type" value="Genomic_DNA"/>
</dbReference>
<keyword evidence="5" id="KW-0808">Transferase</keyword>
<keyword evidence="10" id="KW-0175">Coiled coil</keyword>
<evidence type="ECO:0000256" key="10">
    <source>
        <dbReference type="SAM" id="Coils"/>
    </source>
</evidence>
<keyword evidence="9" id="KW-0902">Two-component regulatory system</keyword>
<evidence type="ECO:0000256" key="4">
    <source>
        <dbReference type="ARBA" id="ARBA00022553"/>
    </source>
</evidence>
<evidence type="ECO:0000313" key="16">
    <source>
        <dbReference type="Proteomes" id="UP000749040"/>
    </source>
</evidence>
<dbReference type="InterPro" id="IPR004358">
    <property type="entry name" value="Sig_transdc_His_kin-like_C"/>
</dbReference>
<evidence type="ECO:0000256" key="2">
    <source>
        <dbReference type="ARBA" id="ARBA00004236"/>
    </source>
</evidence>
<evidence type="ECO:0000256" key="1">
    <source>
        <dbReference type="ARBA" id="ARBA00000085"/>
    </source>
</evidence>
<evidence type="ECO:0000313" key="15">
    <source>
        <dbReference type="EMBL" id="MBM9508709.1"/>
    </source>
</evidence>
<dbReference type="SMART" id="SM00304">
    <property type="entry name" value="HAMP"/>
    <property type="match status" value="1"/>
</dbReference>
<evidence type="ECO:0000259" key="14">
    <source>
        <dbReference type="PROSITE" id="PS50885"/>
    </source>
</evidence>
<dbReference type="InterPro" id="IPR036890">
    <property type="entry name" value="HATPase_C_sf"/>
</dbReference>
<comment type="caution">
    <text evidence="15">The sequence shown here is derived from an EMBL/GenBank/DDBJ whole genome shotgun (WGS) entry which is preliminary data.</text>
</comment>
<dbReference type="EC" id="2.7.13.3" evidence="3"/>
<feature type="domain" description="HAMP" evidence="14">
    <location>
        <begin position="255"/>
        <end position="307"/>
    </location>
</feature>
<evidence type="ECO:0000256" key="3">
    <source>
        <dbReference type="ARBA" id="ARBA00012438"/>
    </source>
</evidence>
<dbReference type="PROSITE" id="PS50885">
    <property type="entry name" value="HAMP"/>
    <property type="match status" value="1"/>
</dbReference>
<keyword evidence="12" id="KW-0472">Membrane</keyword>
<gene>
    <name evidence="15" type="ORF">ITX44_29980</name>
</gene>
<dbReference type="InterPro" id="IPR007891">
    <property type="entry name" value="CHASE3"/>
</dbReference>
<evidence type="ECO:0000256" key="5">
    <source>
        <dbReference type="ARBA" id="ARBA00022679"/>
    </source>
</evidence>
<dbReference type="PRINTS" id="PR00344">
    <property type="entry name" value="BCTRLSENSOR"/>
</dbReference>
<feature type="transmembrane region" description="Helical" evidence="12">
    <location>
        <begin position="233"/>
        <end position="257"/>
    </location>
</feature>
<dbReference type="SUPFAM" id="SSF47384">
    <property type="entry name" value="Homodimeric domain of signal transducing histidine kinase"/>
    <property type="match status" value="1"/>
</dbReference>
<keyword evidence="8 12" id="KW-1133">Transmembrane helix</keyword>
<comment type="catalytic activity">
    <reaction evidence="1">
        <text>ATP + protein L-histidine = ADP + protein N-phospho-L-histidine.</text>
        <dbReference type="EC" id="2.7.13.3"/>
    </reaction>
</comment>
<organism evidence="15 16">
    <name type="scientific">Actinacidiphila acididurans</name>
    <dbReference type="NCBI Taxonomy" id="2784346"/>
    <lineage>
        <taxon>Bacteria</taxon>
        <taxon>Bacillati</taxon>
        <taxon>Actinomycetota</taxon>
        <taxon>Actinomycetes</taxon>
        <taxon>Kitasatosporales</taxon>
        <taxon>Streptomycetaceae</taxon>
        <taxon>Actinacidiphila</taxon>
    </lineage>
</organism>
<evidence type="ECO:0000256" key="6">
    <source>
        <dbReference type="ARBA" id="ARBA00022692"/>
    </source>
</evidence>
<dbReference type="CDD" id="cd06225">
    <property type="entry name" value="HAMP"/>
    <property type="match status" value="1"/>
</dbReference>
<accession>A0ABS2TZD6</accession>
<dbReference type="Gene3D" id="6.10.340.10">
    <property type="match status" value="1"/>
</dbReference>
<evidence type="ECO:0000259" key="13">
    <source>
        <dbReference type="PROSITE" id="PS50109"/>
    </source>
</evidence>
<dbReference type="InterPro" id="IPR005467">
    <property type="entry name" value="His_kinase_dom"/>
</dbReference>
<dbReference type="SMART" id="SM00387">
    <property type="entry name" value="HATPase_c"/>
    <property type="match status" value="1"/>
</dbReference>
<keyword evidence="16" id="KW-1185">Reference proteome</keyword>
<protein>
    <recommendedName>
        <fullName evidence="3">histidine kinase</fullName>
        <ecNumber evidence="3">2.7.13.3</ecNumber>
    </recommendedName>
</protein>
<evidence type="ECO:0000256" key="12">
    <source>
        <dbReference type="SAM" id="Phobius"/>
    </source>
</evidence>
<dbReference type="Pfam" id="PF02518">
    <property type="entry name" value="HATPase_c"/>
    <property type="match status" value="1"/>
</dbReference>
<dbReference type="Pfam" id="PF00512">
    <property type="entry name" value="HisKA"/>
    <property type="match status" value="1"/>
</dbReference>
<dbReference type="InterPro" id="IPR003660">
    <property type="entry name" value="HAMP_dom"/>
</dbReference>
<reference evidence="15 16" key="1">
    <citation type="submission" date="2021-01" db="EMBL/GenBank/DDBJ databases">
        <title>Streptomyces acididurans sp. nov., isolated from a peat swamp forest soil.</title>
        <authorList>
            <person name="Chantavorakit T."/>
            <person name="Duangmal K."/>
        </authorList>
    </citation>
    <scope>NUCLEOTIDE SEQUENCE [LARGE SCALE GENOMIC DNA]</scope>
    <source>
        <strain evidence="15 16">KK5PA1</strain>
    </source>
</reference>
<dbReference type="Pfam" id="PF05227">
    <property type="entry name" value="CHASE3"/>
    <property type="match status" value="1"/>
</dbReference>
<proteinExistence type="predicted"/>
<keyword evidence="6 12" id="KW-0812">Transmembrane</keyword>
<dbReference type="CDD" id="cd00082">
    <property type="entry name" value="HisKA"/>
    <property type="match status" value="1"/>
</dbReference>
<dbReference type="InterPro" id="IPR003594">
    <property type="entry name" value="HATPase_dom"/>
</dbReference>
<sequence length="576" mass="63286">MTGTSGVTAEQYAEQNPDRRPPEGPAEPRPDDRSREPHAVRTSLRRRGARLTVQSWFHLALALMGVLVIVGTVVGSQLLARTAHVSDRMISHLDPATTEAYRLQTALVDQETGVRGYAIAADAQFLQPYTTGRQIERQSADRIRTVLAGRPDLLADLDAIEKAADVWRRTNAEPLIAHVTPGTPRPVDRSTAERGKAAFDRVRSLFAAQNTHLTQAGAQAHRDLVHVRTVRDAVLAGMVAVFLLTGAALAVLLRVLVVRPLHRLRTSSQRVADGDFVHRISAYGPQDLQTVAEAVEGMRRRILAELDSSRAQQDTLTRQAADLDAQAEELRRSNSELEQFAYVASHDLQEPLRKVASFCQLLEKRYGDRLDERGLQYIDFAVDGAKRMQVLINDLLTFSRVGRVNDAWEPLPLAQSLDKALANVDLEDSGAVIERPEELPQVTGDPTLLVMLWQNLLGNALKFRDPDRPPVVSVTCEPEPDTPGMWRLCVSDNGIGIPAEFTEKVFVIFQRLHGRDAYGGTGIGLAIAKKIVEYHGGRIWIDTAHAPGARFCFTLPAAEVPAEAEPDHAAAPGVPS</sequence>
<evidence type="ECO:0000256" key="9">
    <source>
        <dbReference type="ARBA" id="ARBA00023012"/>
    </source>
</evidence>
<dbReference type="PANTHER" id="PTHR43304">
    <property type="entry name" value="PHYTOCHROME-LIKE PROTEIN CPH1"/>
    <property type="match status" value="1"/>
</dbReference>
<evidence type="ECO:0000256" key="11">
    <source>
        <dbReference type="SAM" id="MobiDB-lite"/>
    </source>
</evidence>
<feature type="compositionally biased region" description="Basic and acidic residues" evidence="11">
    <location>
        <begin position="16"/>
        <end position="39"/>
    </location>
</feature>
<dbReference type="SMART" id="SM00388">
    <property type="entry name" value="HisKA"/>
    <property type="match status" value="1"/>
</dbReference>
<dbReference type="Gene3D" id="1.10.287.130">
    <property type="match status" value="1"/>
</dbReference>
<dbReference type="CDD" id="cd16921">
    <property type="entry name" value="HATPase_FilI-like"/>
    <property type="match status" value="1"/>
</dbReference>
<dbReference type="SUPFAM" id="SSF55874">
    <property type="entry name" value="ATPase domain of HSP90 chaperone/DNA topoisomerase II/histidine kinase"/>
    <property type="match status" value="1"/>
</dbReference>
<dbReference type="InterPro" id="IPR036097">
    <property type="entry name" value="HisK_dim/P_sf"/>
</dbReference>
<dbReference type="InterPro" id="IPR052162">
    <property type="entry name" value="Sensor_kinase/Photoreceptor"/>
</dbReference>